<evidence type="ECO:0000259" key="4">
    <source>
        <dbReference type="Pfam" id="PF14226"/>
    </source>
</evidence>
<protein>
    <recommendedName>
        <fullName evidence="4">Non-haem dioxygenase N-terminal domain-containing protein</fullName>
    </recommendedName>
</protein>
<keyword evidence="1" id="KW-0479">Metal-binding</keyword>
<dbReference type="EMBL" id="JAVXUP010000576">
    <property type="protein sequence ID" value="KAK3024887.1"/>
    <property type="molecule type" value="Genomic_DNA"/>
</dbReference>
<dbReference type="PANTHER" id="PTHR10209:SF429">
    <property type="entry name" value="1-AMINOCYCLOPROPANE-1-CARBOXYLATE OXIDASE HOMOLOG 1-LIKE"/>
    <property type="match status" value="1"/>
</dbReference>
<organism evidence="5 6">
    <name type="scientific">Escallonia herrerae</name>
    <dbReference type="NCBI Taxonomy" id="1293975"/>
    <lineage>
        <taxon>Eukaryota</taxon>
        <taxon>Viridiplantae</taxon>
        <taxon>Streptophyta</taxon>
        <taxon>Embryophyta</taxon>
        <taxon>Tracheophyta</taxon>
        <taxon>Spermatophyta</taxon>
        <taxon>Magnoliopsida</taxon>
        <taxon>eudicotyledons</taxon>
        <taxon>Gunneridae</taxon>
        <taxon>Pentapetalae</taxon>
        <taxon>asterids</taxon>
        <taxon>campanulids</taxon>
        <taxon>Escalloniales</taxon>
        <taxon>Escalloniaceae</taxon>
        <taxon>Escallonia</taxon>
    </lineage>
</organism>
<dbReference type="Pfam" id="PF14226">
    <property type="entry name" value="DIOX_N"/>
    <property type="match status" value="1"/>
</dbReference>
<keyword evidence="6" id="KW-1185">Reference proteome</keyword>
<evidence type="ECO:0000256" key="2">
    <source>
        <dbReference type="ARBA" id="ARBA00023002"/>
    </source>
</evidence>
<dbReference type="AlphaFoldDB" id="A0AA89B4T2"/>
<dbReference type="GO" id="GO:0016491">
    <property type="term" value="F:oxidoreductase activity"/>
    <property type="evidence" value="ECO:0007669"/>
    <property type="project" value="UniProtKB-KW"/>
</dbReference>
<dbReference type="Proteomes" id="UP001188597">
    <property type="component" value="Unassembled WGS sequence"/>
</dbReference>
<comment type="caution">
    <text evidence="5">The sequence shown here is derived from an EMBL/GenBank/DDBJ whole genome shotgun (WGS) entry which is preliminary data.</text>
</comment>
<proteinExistence type="predicted"/>
<evidence type="ECO:0000256" key="1">
    <source>
        <dbReference type="ARBA" id="ARBA00022723"/>
    </source>
</evidence>
<reference evidence="5" key="1">
    <citation type="submission" date="2022-12" db="EMBL/GenBank/DDBJ databases">
        <title>Draft genome assemblies for two species of Escallonia (Escalloniales).</title>
        <authorList>
            <person name="Chanderbali A."/>
            <person name="Dervinis C."/>
            <person name="Anghel I."/>
            <person name="Soltis D."/>
            <person name="Soltis P."/>
            <person name="Zapata F."/>
        </authorList>
    </citation>
    <scope>NUCLEOTIDE SEQUENCE</scope>
    <source>
        <strain evidence="5">UCBG64.0493</strain>
        <tissue evidence="5">Leaf</tissue>
    </source>
</reference>
<evidence type="ECO:0000313" key="6">
    <source>
        <dbReference type="Proteomes" id="UP001188597"/>
    </source>
</evidence>
<name>A0AA89B4T2_9ASTE</name>
<evidence type="ECO:0000313" key="5">
    <source>
        <dbReference type="EMBL" id="KAK3024887.1"/>
    </source>
</evidence>
<dbReference type="GO" id="GO:0046872">
    <property type="term" value="F:metal ion binding"/>
    <property type="evidence" value="ECO:0007669"/>
    <property type="project" value="UniProtKB-KW"/>
</dbReference>
<accession>A0AA89B4T2</accession>
<gene>
    <name evidence="5" type="ORF">RJ639_044024</name>
</gene>
<dbReference type="InterPro" id="IPR027443">
    <property type="entry name" value="IPNS-like_sf"/>
</dbReference>
<feature type="domain" description="Non-haem dioxygenase N-terminal" evidence="4">
    <location>
        <begin position="56"/>
        <end position="156"/>
    </location>
</feature>
<dbReference type="PANTHER" id="PTHR10209">
    <property type="entry name" value="OXIDOREDUCTASE, 2OG-FE II OXYGENASE FAMILY PROTEIN"/>
    <property type="match status" value="1"/>
</dbReference>
<keyword evidence="3" id="KW-0408">Iron</keyword>
<dbReference type="Gene3D" id="2.60.120.330">
    <property type="entry name" value="B-lactam Antibiotic, Isopenicillin N Synthase, Chain"/>
    <property type="match status" value="1"/>
</dbReference>
<keyword evidence="2" id="KW-0560">Oxidoreductase</keyword>
<dbReference type="InterPro" id="IPR026992">
    <property type="entry name" value="DIOX_N"/>
</dbReference>
<sequence>MVLEYDRNKELQAFDETKAGVKGLLDNGVAKVPKIFVRPAEELAKELNSRRAHIQVPVIDLGGIERLDRRMEIVNEIKAAAAKWGFFQVVEHGIPIRVLDGMIDGVRMFHEQDVEAKKEFYTRDNKKKVRFVSNFDLFNSRTANWRDTLSMSVSAYKSLDSNHFPAICSCGSLDVNVIF</sequence>
<evidence type="ECO:0000256" key="3">
    <source>
        <dbReference type="ARBA" id="ARBA00023004"/>
    </source>
</evidence>
<dbReference type="SUPFAM" id="SSF51197">
    <property type="entry name" value="Clavaminate synthase-like"/>
    <property type="match status" value="1"/>
</dbReference>